<feature type="compositionally biased region" description="Polar residues" evidence="1">
    <location>
        <begin position="562"/>
        <end position="573"/>
    </location>
</feature>
<feature type="compositionally biased region" description="Low complexity" evidence="1">
    <location>
        <begin position="1132"/>
        <end position="1152"/>
    </location>
</feature>
<dbReference type="PANTHER" id="PTHR24216:SF8">
    <property type="entry name" value="PAXILLIN, ISOFORM F"/>
    <property type="match status" value="1"/>
</dbReference>
<protein>
    <submittedName>
        <fullName evidence="3">Uncharacterized protein</fullName>
    </submittedName>
</protein>
<feature type="region of interest" description="Disordered" evidence="1">
    <location>
        <begin position="1079"/>
        <end position="1100"/>
    </location>
</feature>
<feature type="region of interest" description="Disordered" evidence="1">
    <location>
        <begin position="260"/>
        <end position="281"/>
    </location>
</feature>
<accession>A0ABR1IYB9</accession>
<dbReference type="Proteomes" id="UP001498398">
    <property type="component" value="Unassembled WGS sequence"/>
</dbReference>
<proteinExistence type="predicted"/>
<keyword evidence="2" id="KW-1133">Transmembrane helix</keyword>
<feature type="compositionally biased region" description="Basic and acidic residues" evidence="1">
    <location>
        <begin position="22"/>
        <end position="38"/>
    </location>
</feature>
<feature type="compositionally biased region" description="Polar residues" evidence="1">
    <location>
        <begin position="408"/>
        <end position="420"/>
    </location>
</feature>
<feature type="region of interest" description="Disordered" evidence="1">
    <location>
        <begin position="1121"/>
        <end position="1155"/>
    </location>
</feature>
<evidence type="ECO:0000256" key="2">
    <source>
        <dbReference type="SAM" id="Phobius"/>
    </source>
</evidence>
<keyword evidence="2" id="KW-0812">Transmembrane</keyword>
<feature type="compositionally biased region" description="Gly residues" evidence="1">
    <location>
        <begin position="930"/>
        <end position="943"/>
    </location>
</feature>
<feature type="compositionally biased region" description="Polar residues" evidence="1">
    <location>
        <begin position="261"/>
        <end position="281"/>
    </location>
</feature>
<feature type="region of interest" description="Disordered" evidence="1">
    <location>
        <begin position="985"/>
        <end position="1054"/>
    </location>
</feature>
<feature type="region of interest" description="Disordered" evidence="1">
    <location>
        <begin position="408"/>
        <end position="483"/>
    </location>
</feature>
<feature type="region of interest" description="Disordered" evidence="1">
    <location>
        <begin position="710"/>
        <end position="795"/>
    </location>
</feature>
<name>A0ABR1IYB9_9AGAR</name>
<feature type="compositionally biased region" description="Basic and acidic residues" evidence="1">
    <location>
        <begin position="712"/>
        <end position="759"/>
    </location>
</feature>
<feature type="region of interest" description="Disordered" evidence="1">
    <location>
        <begin position="680"/>
        <end position="699"/>
    </location>
</feature>
<feature type="compositionally biased region" description="Basic and acidic residues" evidence="1">
    <location>
        <begin position="1079"/>
        <end position="1098"/>
    </location>
</feature>
<keyword evidence="2" id="KW-0472">Membrane</keyword>
<feature type="transmembrane region" description="Helical" evidence="2">
    <location>
        <begin position="1179"/>
        <end position="1198"/>
    </location>
</feature>
<feature type="region of interest" description="Disordered" evidence="1">
    <location>
        <begin position="554"/>
        <end position="573"/>
    </location>
</feature>
<feature type="compositionally biased region" description="Low complexity" evidence="1">
    <location>
        <begin position="443"/>
        <end position="457"/>
    </location>
</feature>
<gene>
    <name evidence="3" type="ORF">VKT23_016118</name>
</gene>
<dbReference type="PANTHER" id="PTHR24216">
    <property type="entry name" value="PAXILLIN-RELATED"/>
    <property type="match status" value="1"/>
</dbReference>
<feature type="compositionally biased region" description="Pro residues" evidence="1">
    <location>
        <begin position="96"/>
        <end position="108"/>
    </location>
</feature>
<feature type="compositionally biased region" description="Polar residues" evidence="1">
    <location>
        <begin position="48"/>
        <end position="61"/>
    </location>
</feature>
<feature type="compositionally biased region" description="Polar residues" evidence="1">
    <location>
        <begin position="468"/>
        <end position="477"/>
    </location>
</feature>
<keyword evidence="4" id="KW-1185">Reference proteome</keyword>
<organism evidence="3 4">
    <name type="scientific">Marasmiellus scandens</name>
    <dbReference type="NCBI Taxonomy" id="2682957"/>
    <lineage>
        <taxon>Eukaryota</taxon>
        <taxon>Fungi</taxon>
        <taxon>Dikarya</taxon>
        <taxon>Basidiomycota</taxon>
        <taxon>Agaricomycotina</taxon>
        <taxon>Agaricomycetes</taxon>
        <taxon>Agaricomycetidae</taxon>
        <taxon>Agaricales</taxon>
        <taxon>Marasmiineae</taxon>
        <taxon>Omphalotaceae</taxon>
        <taxon>Marasmiellus</taxon>
    </lineage>
</organism>
<evidence type="ECO:0000256" key="1">
    <source>
        <dbReference type="SAM" id="MobiDB-lite"/>
    </source>
</evidence>
<dbReference type="EMBL" id="JBANRG010000058">
    <property type="protein sequence ID" value="KAK7442520.1"/>
    <property type="molecule type" value="Genomic_DNA"/>
</dbReference>
<feature type="compositionally biased region" description="Low complexity" evidence="1">
    <location>
        <begin position="760"/>
        <end position="770"/>
    </location>
</feature>
<sequence>MEPFPSSPEDPTSNGKHHKTRSRDLSFSELDPVLREQLKPNAHPYAIRTTSTALLSRSNSQSHRETRHSYVPSSPQRERGHRKGSSSFGGITPATPGSPRPLPVPPNTTSPTRQPRRAESAAPELVYQFPSNESSWIRHNSTSSASSSSMDLADLPPNPKIWTPSQLSAYLTTALRVRSGVKGDGEQEQEDLKLPVRVAQDIAAFVREKKINGRVFLRWEEGDLEGYGINKLWRTALLTSSRNLRQNVLRGRIWGFEDESLPTSPSGLRSPNPDTGSPNVPSLTPIPSVMYTPSAIRPNSNANLGAFEMLANTDTIESPTSIRPTLGHGGVDGLPLSSGLGMGAPFVASVTTGSVQSGETTTEQESVPVFPSNANRYIIPKDGVAVKVAGDNIHDMERDEGQASIYTFNTAGGESPTRSPRGQAALNKEDEDEDSTPNKRSTRVSPPSTTPPSNTNTMNKRPLPNPHSYISGTNARNAGSVRTRGVPMLSAEMVEMMKKEGLGLEGVDLNELGGLDLDQLGELGIGFGDEGAGVGSGSVKGIRGGTKSAGASLRLRPKRKSASGQGAPSTMPIGSQSLRIRTRTAPSMTTKIRDNDDDGNGAMPVPMLPSNHPNFPNGLPVYSSASEGEPALELGLGGSIRKRKELQEQEGTMGRAGGRKSLSRVMARELVSKSKKMMMEQDNNPLPPLPHSPSSSSRIKVKGMVQTFERSTSFDEGHVGDDTQDQGDAKKEDKEGRRSRILEDMKALREMARVRRERSGSTSSLSSTHSDSTHSESDSGSSVGSGARDNDNEDVFLSSPVEDKVGEGLGTMRPLPVPPAAVDLGYDTATAKMVKSLPLPPPSSQQQTQIISPTQLLPPTPPLSVGAEEPTIEELLAEQDAAAAAAGLAASGVHGQGQGHAYAYAYGAGPNEGTDTMKYVGSSVSTSAVGGDGGDIGRGSAGGKGKKNRVGSRVKVGDVANGTGSLKGSSTARKGVGVYAWEAEVEDGEERDNSYELAAGESPSGKPKTNKGRVTVKRVPTQALQDTPSPGKVRPLPVPPETTDDNEESVASLAKSIKQTKTLLAAFEERLGEVERKVEVMEEREEARQKEQEGENKKGKSKSFMQRLVYRFFGISLGSKSTAVPSEERDSNASSGSDKPPSSSPSSSTPESRIQRALASRIPQRYHARLAAVLDPRTLMAIAPYVLFMSIGMCVVVWRLMMRRGGIAVTARR</sequence>
<reference evidence="3 4" key="1">
    <citation type="submission" date="2024-01" db="EMBL/GenBank/DDBJ databases">
        <title>A draft genome for the cacao thread blight pathogen Marasmiellus scandens.</title>
        <authorList>
            <person name="Baruah I.K."/>
            <person name="Leung J."/>
            <person name="Bukari Y."/>
            <person name="Amoako-Attah I."/>
            <person name="Meinhardt L.W."/>
            <person name="Bailey B.A."/>
            <person name="Cohen S.P."/>
        </authorList>
    </citation>
    <scope>NUCLEOTIDE SEQUENCE [LARGE SCALE GENOMIC DNA]</scope>
    <source>
        <strain evidence="3 4">GH-19</strain>
    </source>
</reference>
<evidence type="ECO:0000313" key="3">
    <source>
        <dbReference type="EMBL" id="KAK7442520.1"/>
    </source>
</evidence>
<feature type="region of interest" description="Disordered" evidence="1">
    <location>
        <begin position="1"/>
        <end position="121"/>
    </location>
</feature>
<comment type="caution">
    <text evidence="3">The sequence shown here is derived from an EMBL/GenBank/DDBJ whole genome shotgun (WGS) entry which is preliminary data.</text>
</comment>
<evidence type="ECO:0000313" key="4">
    <source>
        <dbReference type="Proteomes" id="UP001498398"/>
    </source>
</evidence>
<feature type="region of interest" description="Disordered" evidence="1">
    <location>
        <begin position="930"/>
        <end position="950"/>
    </location>
</feature>